<proteinExistence type="predicted"/>
<dbReference type="PANTHER" id="PTHR12338:SF8">
    <property type="entry name" value="HEME_HEMOPEXIN-BINDING PROTEIN"/>
    <property type="match status" value="1"/>
</dbReference>
<comment type="caution">
    <text evidence="6">The sequence shown here is derived from an EMBL/GenBank/DDBJ whole genome shotgun (WGS) entry which is preliminary data.</text>
</comment>
<evidence type="ECO:0000256" key="1">
    <source>
        <dbReference type="ARBA" id="ARBA00004613"/>
    </source>
</evidence>
<comment type="subcellular location">
    <subcellularLocation>
        <location evidence="1">Secreted</location>
    </subcellularLocation>
</comment>
<sequence>MNTQNFRPRLLKRLCLPLLLAFGGAVAAPGAPQVVAGQATFVQQGHVFSITNTPNTIINWQSFSVAAGDITRFIQQDARSAVLNRITGQDPSRILGALQSNGQVFLINPNGILFGRDARIDVHGLSASTLNLTNADFLSGRLNFNGPATAAGIVNQGAITTPSGGTVFLIAPNVENSGIITSPQGAVVLAAGHSVQLVDSGNPDLHVVVSSPADAALNLGQLIAQGGKIGIYGALVRQRGLVSANSAQVGANGKIVFRASADALLEGGSVSSVTGAGEGGAISVQGERVGLTGDARIDASGATAGGTVLVGGGYQGNNALVRNARQTVMGKAASIRADSGGGAGGTVVLWSDGATRAYGTISASGGQGAMVETSGHYLDVNGLRVDAGQRGTWLLDPYDVTIGANGSTDLLDTVDQFTDTPADTMTFIDSSKLDGAGSAANIVIQARHDVLVNGALTRPGGTSGSLSIEAGNNITVTAPVATSGGALLLNANVAPYASGSGSVLVDAALSTGGGSLTLGGKDVKIGTGGSAIVNSGSGSMTFSATDLFQLAPNGALQGGGDIAIVADRVDMPGGMIGPVSGGPRPTVSIAPYTSNRDIVIAGGTPSSALLQLSPFHLNPIRSQELTIGGFGHSGKILVAAALGGQATQAETTVLRLRSGGNIEVNAPITLQPDNGGTLALERFGAVGLINTGSNGSLSADRVLLLSDNINIGATITGTGSAGGEVVLSPGNPQTLVHIGNNALDATGRLGLNTSELNRIYANRLTIGGELAQTGAVDVNGALDLTSNLTAASTLTIDAGNGMITLLDPLTTPGALRLVGWSVGNSSAAPAKAAAIKLRTRQQAGSASTPFSTQTAYLTAINETESGGGPINISNSGTLDLGSVLQSGGANTGAITVANQGGMTLLQYEPGSSTPVSVSSLGGAIKLSTQSPLTINGSVASNGGAIGLEAGNGGVLTIGPSGSVASGAGNIALVAGSIVNNGSVAASSGNISVSAASLSGSGTLASASGTVSGVPSTVPTIDACIATPTLAGCASVLANAVSACSANPTLSFCASVLPSLGACTANPGLPGCAVVLPSLSQCVAAPSTAGCAVVLPTLASCTAAPATAGCSAVLPSLAQCTSLPASAGCSAVLPTLAQCTSAPGTPGCSVVLPGLAQCTSNPASAGCSAVLPTLAQCASAPGTPGCSAVLPTLAQCSANPAQAGCSAVLPSLASCIAAPSTSGCSAVLPTLNACLATPSRAGCAVVLPSLAVCVSNPGQAGCAVVLPSLAACSASPGVPGCAVVLPGVAQCVAAPTQAGCAVVLPTLAQCISSASLPGCAVVLPSVARCLANPATPGCAAVLPSLGQCLANPGASGCAVVLPSLAQCAANAAVPGCAVVLPSVNQCVGNASLPGCGAVLPSLQGCIANPAAAGCSVVLPTLGQCTAAPGLAGCGVVLPALAQCLATPSAAGCAVVLPGLGQCVATPALAGCAAVLPTVSECVASPTLQGCSVVLPPVSACAADPGAPGCTVVAPPQQASAALLKEVIVNTVNAVNSVTPANEETAGIKDDGANTVATRTVQGDASELRKKTYCN</sequence>
<gene>
    <name evidence="6" type="ORF">F1609_30220</name>
</gene>
<evidence type="ECO:0000256" key="3">
    <source>
        <dbReference type="ARBA" id="ARBA00022729"/>
    </source>
</evidence>
<dbReference type="InterPro" id="IPR050909">
    <property type="entry name" value="Bact_Autotransporter_VF"/>
</dbReference>
<reference evidence="6 7" key="1">
    <citation type="submission" date="2019-09" db="EMBL/GenBank/DDBJ databases">
        <title>Taxonomy of Antarctic Massilia spp.: description of Massilia rubra sp. nov., Massilia aquatica sp. nov., Massilia mucilaginosa sp. nov., Massilia frigida sp. nov. isolated from streams, lakes and regoliths.</title>
        <authorList>
            <person name="Holochova P."/>
            <person name="Sedlacek I."/>
            <person name="Kralova S."/>
            <person name="Maslanova I."/>
            <person name="Busse H.-J."/>
            <person name="Stankova E."/>
            <person name="Vrbovska V."/>
            <person name="Kovarovic V."/>
            <person name="Bartak M."/>
            <person name="Svec P."/>
            <person name="Pantucek R."/>
        </authorList>
    </citation>
    <scope>NUCLEOTIDE SEQUENCE [LARGE SCALE GENOMIC DNA]</scope>
    <source>
        <strain evidence="6 7">CCM 8693</strain>
    </source>
</reference>
<feature type="signal peptide" evidence="4">
    <location>
        <begin position="1"/>
        <end position="27"/>
    </location>
</feature>
<accession>A0ABX0MB54</accession>
<evidence type="ECO:0000313" key="6">
    <source>
        <dbReference type="EMBL" id="NHZ44405.1"/>
    </source>
</evidence>
<dbReference type="PANTHER" id="PTHR12338">
    <property type="entry name" value="AUTOTRANSPORTER"/>
    <property type="match status" value="1"/>
</dbReference>
<dbReference type="Proteomes" id="UP000819052">
    <property type="component" value="Unassembled WGS sequence"/>
</dbReference>
<dbReference type="SMART" id="SM00912">
    <property type="entry name" value="Haemagg_act"/>
    <property type="match status" value="1"/>
</dbReference>
<evidence type="ECO:0000313" key="7">
    <source>
        <dbReference type="Proteomes" id="UP000819052"/>
    </source>
</evidence>
<protein>
    <submittedName>
        <fullName evidence="6">Filamentous hemagglutinin N-terminal domain-containing protein</fullName>
    </submittedName>
</protein>
<dbReference type="SUPFAM" id="SSF51126">
    <property type="entry name" value="Pectin lyase-like"/>
    <property type="match status" value="1"/>
</dbReference>
<dbReference type="InterPro" id="IPR008638">
    <property type="entry name" value="FhaB/CdiA-like_TPS"/>
</dbReference>
<feature type="chain" id="PRO_5046599929" evidence="4">
    <location>
        <begin position="28"/>
        <end position="1573"/>
    </location>
</feature>
<dbReference type="Gene3D" id="2.160.20.10">
    <property type="entry name" value="Single-stranded right-handed beta-helix, Pectin lyase-like"/>
    <property type="match status" value="1"/>
</dbReference>
<dbReference type="NCBIfam" id="TIGR01901">
    <property type="entry name" value="adhes_NPXG"/>
    <property type="match status" value="1"/>
</dbReference>
<keyword evidence="2" id="KW-0964">Secreted</keyword>
<dbReference type="Pfam" id="PF05860">
    <property type="entry name" value="TPS"/>
    <property type="match status" value="1"/>
</dbReference>
<evidence type="ECO:0000259" key="5">
    <source>
        <dbReference type="SMART" id="SM00912"/>
    </source>
</evidence>
<name>A0ABX0MB54_9BURK</name>
<evidence type="ECO:0000256" key="2">
    <source>
        <dbReference type="ARBA" id="ARBA00022525"/>
    </source>
</evidence>
<keyword evidence="3 4" id="KW-0732">Signal</keyword>
<keyword evidence="7" id="KW-1185">Reference proteome</keyword>
<dbReference type="RefSeq" id="WP_167081046.1">
    <property type="nucleotide sequence ID" value="NZ_VVIW01000031.1"/>
</dbReference>
<feature type="domain" description="Filamentous haemagglutinin FhaB/tRNA nuclease CdiA-like TPS" evidence="5">
    <location>
        <begin position="25"/>
        <end position="136"/>
    </location>
</feature>
<dbReference type="InterPro" id="IPR011050">
    <property type="entry name" value="Pectin_lyase_fold/virulence"/>
</dbReference>
<dbReference type="InterPro" id="IPR012334">
    <property type="entry name" value="Pectin_lyas_fold"/>
</dbReference>
<dbReference type="EMBL" id="VVIW01000031">
    <property type="protein sequence ID" value="NHZ44405.1"/>
    <property type="molecule type" value="Genomic_DNA"/>
</dbReference>
<organism evidence="6 7">
    <name type="scientific">Massilia aquatica</name>
    <dbReference type="NCBI Taxonomy" id="2609000"/>
    <lineage>
        <taxon>Bacteria</taxon>
        <taxon>Pseudomonadati</taxon>
        <taxon>Pseudomonadota</taxon>
        <taxon>Betaproteobacteria</taxon>
        <taxon>Burkholderiales</taxon>
        <taxon>Oxalobacteraceae</taxon>
        <taxon>Telluria group</taxon>
        <taxon>Massilia</taxon>
    </lineage>
</organism>
<evidence type="ECO:0000256" key="4">
    <source>
        <dbReference type="SAM" id="SignalP"/>
    </source>
</evidence>